<reference evidence="11 12" key="2">
    <citation type="submission" date="2016-12" db="EMBL/GenBank/DDBJ databases">
        <title>Genome sequencing and description of Paenibacillus sp. nov. from high altitude lake in the Indian Trans- Himalayas.</title>
        <authorList>
            <person name="Kiran S."/>
            <person name="Swarnkar M.K."/>
            <person name="Rana A."/>
            <person name="Tewari R."/>
            <person name="Gulati A."/>
        </authorList>
    </citation>
    <scope>NUCLEOTIDE SEQUENCE [LARGE SCALE GENOMIC DNA]</scope>
    <source>
        <strain evidence="11 12">IHBB 9951</strain>
    </source>
</reference>
<dbReference type="PROSITE" id="PS50111">
    <property type="entry name" value="CHEMOTAXIS_TRANSDUC_2"/>
    <property type="match status" value="1"/>
</dbReference>
<dbReference type="OrthoDB" id="2489132at2"/>
<evidence type="ECO:0000259" key="8">
    <source>
        <dbReference type="PROSITE" id="PS50111"/>
    </source>
</evidence>
<keyword evidence="7" id="KW-0812">Transmembrane</keyword>
<sequence>MAWFNRLPIAQKITAACYLIAALFALPMLIAFIILGKAVIGIVLVAVLIGLTYPLSRVIERALTSTFSEISSVSAKIAKGDFTFQVEEMGGMNDLSRTFNSMVDKLRKILQETSDITRSVMTSSRNISTKNQELIQVMNQVSLSAGELAVGAGEISEDVAAMTDSIKEIEEKVGNYTHSTHEMNSRSMATLQLVEQGRESVSRQSSGMQRNIEATAKVSESIDALARNAKGITKITETISELADQTNLLSLNASIEAARAGEHGAGFAVVAQEVRKLAEESTSSTREVFNLVRSIEADIKHATQNIKINEDVVRQQTELIREAEEVFMQIVSSVQYITEQIAAFSKESESMLESAQSISAAIQNISAITQQSAAGTEQVSASMNEGITSIKKMAEEAEAMNNAVFQLQKTINIFKF</sequence>
<evidence type="ECO:0000313" key="12">
    <source>
        <dbReference type="Proteomes" id="UP000189059"/>
    </source>
</evidence>
<keyword evidence="4 6" id="KW-0807">Transducer</keyword>
<evidence type="ECO:0000256" key="4">
    <source>
        <dbReference type="ARBA" id="ARBA00023224"/>
    </source>
</evidence>
<evidence type="ECO:0000313" key="11">
    <source>
        <dbReference type="EMBL" id="OOC62445.1"/>
    </source>
</evidence>
<dbReference type="RefSeq" id="WP_077567224.1">
    <property type="nucleotide sequence ID" value="NZ_CP016809.1"/>
</dbReference>
<feature type="domain" description="Methyl-accepting transducer" evidence="8">
    <location>
        <begin position="130"/>
        <end position="380"/>
    </location>
</feature>
<gene>
    <name evidence="11" type="ORF">BBD40_11580</name>
    <name evidence="10" type="ORF">BBD41_23975</name>
</gene>
<dbReference type="SMART" id="SM00304">
    <property type="entry name" value="HAMP"/>
    <property type="match status" value="1"/>
</dbReference>
<dbReference type="Proteomes" id="UP000189059">
    <property type="component" value="Unassembled WGS sequence"/>
</dbReference>
<dbReference type="SUPFAM" id="SSF58104">
    <property type="entry name" value="Methyl-accepting chemotaxis protein (MCP) signaling domain"/>
    <property type="match status" value="1"/>
</dbReference>
<dbReference type="EMBL" id="CP016809">
    <property type="protein sequence ID" value="ANY75386.1"/>
    <property type="molecule type" value="Genomic_DNA"/>
</dbReference>
<dbReference type="GO" id="GO:0005886">
    <property type="term" value="C:plasma membrane"/>
    <property type="evidence" value="ECO:0007669"/>
    <property type="project" value="UniProtKB-SubCell"/>
</dbReference>
<dbReference type="CDD" id="cd06225">
    <property type="entry name" value="HAMP"/>
    <property type="match status" value="1"/>
</dbReference>
<feature type="transmembrane region" description="Helical" evidence="7">
    <location>
        <begin position="12"/>
        <end position="32"/>
    </location>
</feature>
<dbReference type="InterPro" id="IPR003660">
    <property type="entry name" value="HAMP_dom"/>
</dbReference>
<protein>
    <submittedName>
        <fullName evidence="10 11">Chemotaxis protein</fullName>
    </submittedName>
</protein>
<dbReference type="InterPro" id="IPR004089">
    <property type="entry name" value="MCPsignal_dom"/>
</dbReference>
<evidence type="ECO:0000256" key="2">
    <source>
        <dbReference type="ARBA" id="ARBA00022475"/>
    </source>
</evidence>
<dbReference type="Gene3D" id="1.10.287.950">
    <property type="entry name" value="Methyl-accepting chemotaxis protein"/>
    <property type="match status" value="1"/>
</dbReference>
<evidence type="ECO:0000259" key="9">
    <source>
        <dbReference type="PROSITE" id="PS50885"/>
    </source>
</evidence>
<dbReference type="AlphaFoldDB" id="A0A1B2E5Z0"/>
<keyword evidence="2" id="KW-1003">Cell membrane</keyword>
<evidence type="ECO:0000256" key="3">
    <source>
        <dbReference type="ARBA" id="ARBA00023136"/>
    </source>
</evidence>
<evidence type="ECO:0000256" key="7">
    <source>
        <dbReference type="SAM" id="Phobius"/>
    </source>
</evidence>
<feature type="domain" description="HAMP" evidence="9">
    <location>
        <begin position="61"/>
        <end position="111"/>
    </location>
</feature>
<dbReference type="PROSITE" id="PS50885">
    <property type="entry name" value="HAMP"/>
    <property type="match status" value="1"/>
</dbReference>
<comment type="similarity">
    <text evidence="5">Belongs to the methyl-accepting chemotaxis (MCP) protein family.</text>
</comment>
<evidence type="ECO:0000256" key="5">
    <source>
        <dbReference type="ARBA" id="ARBA00029447"/>
    </source>
</evidence>
<dbReference type="PANTHER" id="PTHR32089:SF112">
    <property type="entry name" value="LYSOZYME-LIKE PROTEIN-RELATED"/>
    <property type="match status" value="1"/>
</dbReference>
<proteinExistence type="inferred from homology"/>
<keyword evidence="12" id="KW-1185">Reference proteome</keyword>
<evidence type="ECO:0000256" key="6">
    <source>
        <dbReference type="PROSITE-ProRule" id="PRU00284"/>
    </source>
</evidence>
<reference evidence="10" key="1">
    <citation type="submission" date="2016-08" db="EMBL/GenBank/DDBJ databases">
        <title>Complete Genome Seqeunce of Paenibacillus sp. nov. IHBB 9852 from high altitute lake of Indian trans-Himalayas.</title>
        <authorList>
            <person name="Kiran S."/>
            <person name="Swarnkar M.K."/>
            <person name="Rana A."/>
            <person name="Tewari R."/>
            <person name="Gulati A."/>
        </authorList>
    </citation>
    <scope>NUCLEOTIDE SEQUENCE [LARGE SCALE GENOMIC DNA]</scope>
    <source>
        <strain evidence="10">IHBB 9852</strain>
    </source>
</reference>
<organism evidence="10">
    <name type="scientific">Paenibacillus ihbetae</name>
    <dbReference type="NCBI Taxonomy" id="1870820"/>
    <lineage>
        <taxon>Bacteria</taxon>
        <taxon>Bacillati</taxon>
        <taxon>Bacillota</taxon>
        <taxon>Bacilli</taxon>
        <taxon>Bacillales</taxon>
        <taxon>Paenibacillaceae</taxon>
        <taxon>Paenibacillus</taxon>
    </lineage>
</organism>
<dbReference type="GO" id="GO:0007165">
    <property type="term" value="P:signal transduction"/>
    <property type="evidence" value="ECO:0007669"/>
    <property type="project" value="UniProtKB-KW"/>
</dbReference>
<evidence type="ECO:0000256" key="1">
    <source>
        <dbReference type="ARBA" id="ARBA00004236"/>
    </source>
</evidence>
<dbReference type="Gene3D" id="6.10.340.10">
    <property type="match status" value="1"/>
</dbReference>
<keyword evidence="3 7" id="KW-0472">Membrane</keyword>
<name>A0A1B2E5Z0_9BACL</name>
<evidence type="ECO:0000313" key="10">
    <source>
        <dbReference type="EMBL" id="ANY75386.1"/>
    </source>
</evidence>
<dbReference type="KEGG" id="pib:BBD41_23975"/>
<comment type="subcellular location">
    <subcellularLocation>
        <location evidence="1">Cell membrane</location>
    </subcellularLocation>
</comment>
<dbReference type="EMBL" id="MRVI01000001">
    <property type="protein sequence ID" value="OOC62445.1"/>
    <property type="molecule type" value="Genomic_DNA"/>
</dbReference>
<dbReference type="SMART" id="SM00283">
    <property type="entry name" value="MA"/>
    <property type="match status" value="1"/>
</dbReference>
<accession>A0A1B2E5Z0</accession>
<feature type="transmembrane region" description="Helical" evidence="7">
    <location>
        <begin position="38"/>
        <end position="55"/>
    </location>
</feature>
<dbReference type="Pfam" id="PF00015">
    <property type="entry name" value="MCPsignal"/>
    <property type="match status" value="1"/>
</dbReference>
<keyword evidence="7" id="KW-1133">Transmembrane helix</keyword>
<dbReference type="PANTHER" id="PTHR32089">
    <property type="entry name" value="METHYL-ACCEPTING CHEMOTAXIS PROTEIN MCPB"/>
    <property type="match status" value="1"/>
</dbReference>